<comment type="similarity">
    <text evidence="3 11">Belongs to the phage and mitochondrial RNA polymerase family.</text>
</comment>
<dbReference type="VEuPathDB" id="FungiDB:ASPBRDRAFT_59279"/>
<dbReference type="SUPFAM" id="SSF56672">
    <property type="entry name" value="DNA/RNA polymerases"/>
    <property type="match status" value="1"/>
</dbReference>
<dbReference type="PROSITE" id="PS00489">
    <property type="entry name" value="RNA_POL_PHAGE_2"/>
    <property type="match status" value="1"/>
</dbReference>
<dbReference type="PANTHER" id="PTHR10102">
    <property type="entry name" value="DNA-DIRECTED RNA POLYMERASE, MITOCHONDRIAL"/>
    <property type="match status" value="1"/>
</dbReference>
<dbReference type="InterPro" id="IPR043502">
    <property type="entry name" value="DNA/RNA_pol_sf"/>
</dbReference>
<feature type="region of interest" description="Disordered" evidence="12">
    <location>
        <begin position="305"/>
        <end position="344"/>
    </location>
</feature>
<dbReference type="InterPro" id="IPR006886">
    <property type="entry name" value="RNA_pol_III_Rpc5"/>
</dbReference>
<evidence type="ECO:0000256" key="11">
    <source>
        <dbReference type="RuleBase" id="RU003805"/>
    </source>
</evidence>
<dbReference type="InterPro" id="IPR046950">
    <property type="entry name" value="DNA-dir_Rpol_C_phage-type"/>
</dbReference>
<dbReference type="EC" id="2.7.7.6" evidence="11"/>
<feature type="domain" description="DNA-directed RNA polymerase N-terminal" evidence="13">
    <location>
        <begin position="629"/>
        <end position="949"/>
    </location>
</feature>
<dbReference type="InterPro" id="IPR002092">
    <property type="entry name" value="DNA-dir_Rpol_phage-type"/>
</dbReference>
<organism evidence="14 15">
    <name type="scientific">Aspergillus brasiliensis (strain CBS 101740 / IMI 381727 / IBT 21946)</name>
    <dbReference type="NCBI Taxonomy" id="767769"/>
    <lineage>
        <taxon>Eukaryota</taxon>
        <taxon>Fungi</taxon>
        <taxon>Dikarya</taxon>
        <taxon>Ascomycota</taxon>
        <taxon>Pezizomycotina</taxon>
        <taxon>Eurotiomycetes</taxon>
        <taxon>Eurotiomycetidae</taxon>
        <taxon>Eurotiales</taxon>
        <taxon>Aspergillaceae</taxon>
        <taxon>Aspergillus</taxon>
        <taxon>Aspergillus subgen. Circumdati</taxon>
    </lineage>
</organism>
<feature type="region of interest" description="Disordered" evidence="12">
    <location>
        <begin position="180"/>
        <end position="207"/>
    </location>
</feature>
<dbReference type="Gene3D" id="1.10.287.280">
    <property type="match status" value="1"/>
</dbReference>
<dbReference type="PANTHER" id="PTHR10102:SF0">
    <property type="entry name" value="DNA-DIRECTED RNA POLYMERASE, MITOCHONDRIAL"/>
    <property type="match status" value="1"/>
</dbReference>
<keyword evidence="9 11" id="KW-0804">Transcription</keyword>
<keyword evidence="5 11" id="KW-0808">Transferase</keyword>
<dbReference type="FunFam" id="1.10.150.20:FF:000041">
    <property type="entry name" value="DNA-directed RNA polymerase"/>
    <property type="match status" value="1"/>
</dbReference>
<evidence type="ECO:0000256" key="6">
    <source>
        <dbReference type="ARBA" id="ARBA00022695"/>
    </source>
</evidence>
<dbReference type="Proteomes" id="UP000184499">
    <property type="component" value="Unassembled WGS sequence"/>
</dbReference>
<accession>A0A1L9U572</accession>
<evidence type="ECO:0000256" key="4">
    <source>
        <dbReference type="ARBA" id="ARBA00022478"/>
    </source>
</evidence>
<keyword evidence="4 11" id="KW-0240">DNA-directed RNA polymerase</keyword>
<dbReference type="InterPro" id="IPR037159">
    <property type="entry name" value="RNA_POL_N_sf"/>
</dbReference>
<dbReference type="SMART" id="SM01311">
    <property type="entry name" value="RPOL_N"/>
    <property type="match status" value="1"/>
</dbReference>
<evidence type="ECO:0000256" key="7">
    <source>
        <dbReference type="ARBA" id="ARBA00022946"/>
    </source>
</evidence>
<dbReference type="GeneID" id="93580517"/>
<evidence type="ECO:0000256" key="1">
    <source>
        <dbReference type="ARBA" id="ARBA00004026"/>
    </source>
</evidence>
<proteinExistence type="inferred from homology"/>
<feature type="region of interest" description="Disordered" evidence="12">
    <location>
        <begin position="974"/>
        <end position="994"/>
    </location>
</feature>
<dbReference type="OMA" id="KWFEVDM"/>
<comment type="function">
    <text evidence="1 11">DNA-dependent RNA polymerase catalyzes the transcription of DNA into RNA using the four ribonucleoside triphosphates as substrates.</text>
</comment>
<protein>
    <recommendedName>
        <fullName evidence="11">DNA-directed RNA polymerase</fullName>
        <ecNumber evidence="11">2.7.7.6</ecNumber>
    </recommendedName>
</protein>
<dbReference type="Pfam" id="PF14700">
    <property type="entry name" value="RPOL_N"/>
    <property type="match status" value="1"/>
</dbReference>
<dbReference type="GO" id="GO:0001018">
    <property type="term" value="F:mitochondrial promoter sequence-specific DNA binding"/>
    <property type="evidence" value="ECO:0007669"/>
    <property type="project" value="TreeGrafter"/>
</dbReference>
<evidence type="ECO:0000256" key="8">
    <source>
        <dbReference type="ARBA" id="ARBA00023128"/>
    </source>
</evidence>
<comment type="catalytic activity">
    <reaction evidence="10 11">
        <text>RNA(n) + a ribonucleoside 5'-triphosphate = RNA(n+1) + diphosphate</text>
        <dbReference type="Rhea" id="RHEA:21248"/>
        <dbReference type="Rhea" id="RHEA-COMP:14527"/>
        <dbReference type="Rhea" id="RHEA-COMP:17342"/>
        <dbReference type="ChEBI" id="CHEBI:33019"/>
        <dbReference type="ChEBI" id="CHEBI:61557"/>
        <dbReference type="ChEBI" id="CHEBI:140395"/>
        <dbReference type="EC" id="2.7.7.6"/>
    </reaction>
</comment>
<evidence type="ECO:0000259" key="13">
    <source>
        <dbReference type="SMART" id="SM01311"/>
    </source>
</evidence>
<keyword evidence="6 11" id="KW-0548">Nucleotidyltransferase</keyword>
<sequence length="1644" mass="183123">MDPSDDPIIASYDICLTDSEISRYVLQYLDRPTGSAYDDRHGQKPTSFRLKPKTGLVEVDVPINTRVNYDVSKGLRYGDALKKSRSAREGGAFGMAGGFSSGGAGGAPAAKVKMEDAAAAAADAKNETASLMRVQTLGGRIKSPEDGDPVYMLAAFRGDKLHLSPVSAVVQLHPQLHHLDALDEMPTKGKGKARKEGDEDRPGESEARAIDVKIKAAEDGEAAQVAGNLDLLKKMQDEKWKEYEWVDAETEESWQLYENYMMHQDVDSLPQLQSAIDSESYLDTMSAPRIDPARPEMTGWAMKQNRMKQREAQHRPSAFTNTATNAPQERPRRPSFQSSRSLATAADQSAIDQGSYGSFETPAYNPEQYFDHQLSSFFSPLAHEFDPSSLVIVDDALQTKPKVLRRVKGLGGDEEEMLANFDLSLRLHRYDRAAILLSRLRGCYPPASPKYLALHNRYLEGMVSQMILTRQHNLVLPMQKFFEVDLPASGVVPDATTYAVMIRMALRMFHGTKRDRAVRRYWEFAKNASLEEEVLAAPVLSELEVGELSEICSSDIQRVSMGSLDNNAVTEDPLADAADLPEVKAVEQKGLGLSSLRESLSLFNGASKVAAPAEGEYAEAESREMYNLSRQKQLEANSIQAALNRWRQQTIDRQKAGLNTTGSEKRLGSIISQWHTDLVSRIEAELKLVEQSEAKPPRTLEDTERCEYGVFLRCVDSDKLAALTILSVLSSFGRGGMDSGLKLASIATGIGSELHDEFLAELTLKKESTADAARLKAVKQTLSIRKQKDGRAKWHTIVRNLEQDDPAVAWSARVKAKVGAALMSFLFEVAKAPVKIDNPETKKPEISMQPAFQHAYQINWGRRAGFIHLHPEIVKIVTKEPTSDLLGRHLPMLSKPRPWKGVSDGGYHVYKSNLIRTTPGETLQPAYVKAALENNGLEQIRQGLDILGNTGWVINEDVFKVMLEAWNSGDPVADLAPLEPDLPHPPKPSPEEGYEAEKKWDNDMREIENRRAGFHSQRCFQNFQMEVARAYRNETFYLPHNLDFRGRAYPLPPYLNQMGADNARGLLLFSQAKPLGESGLRWLKVQIANLSGFDKASLSEREKFTMDHLDDVLDSANNGLHGRRWWLKADDPWQCLAACCELRNALQHPDPTQFASRLPVHQDGSCNGLQHYAALGGDKIGAQQVNLEPSDRPSDVYTGVAEFVKEAVAREAAQGHSVAKYLDGKITRKVVKQTVMTNVYGVTFMGAMKQVRKQLIDHYPELSQDQKHQGAIYIARKVFEALGTMFNGAHDIQYWLGDCASRITQSLAPEQIEQIAKEAMSPEDAKQMEDPTKKFRSTVIWTTPLGLPVVQPYRVRKARRIYTTLQDLSIVDGSSGDVVSKRKQLQAFPPNFIHSLDATHMMLSAIACHRAGLQFSAVHDSFWTHACDIDSMNQLLREAFVRMHSDDVVKRLAAEFEVRYSKNLFLAKVDASSALGQKIKALRKGSKASQKAMKVQELLEEHKRQKLLRAEDPELQAQGRAMVTPASIFEQFGSDEDLAIASSLGETAVGHVPEDLAAAERKISGMEADPTDPAIETLFQGFDNVLGAKADAHEEMPAEESAPSKRKQAKKSYVHIWLPLRFRAVPTKGTWDVTRIRDSKYFFC</sequence>
<dbReference type="EMBL" id="KV878696">
    <property type="protein sequence ID" value="OJJ66835.1"/>
    <property type="molecule type" value="Genomic_DNA"/>
</dbReference>
<evidence type="ECO:0000313" key="15">
    <source>
        <dbReference type="Proteomes" id="UP000184499"/>
    </source>
</evidence>
<dbReference type="STRING" id="767769.A0A1L9U572"/>
<dbReference type="Pfam" id="PF00940">
    <property type="entry name" value="RNA_pol"/>
    <property type="match status" value="1"/>
</dbReference>
<keyword evidence="15" id="KW-1185">Reference proteome</keyword>
<dbReference type="Pfam" id="PF04801">
    <property type="entry name" value="RPC5"/>
    <property type="match status" value="1"/>
</dbReference>
<dbReference type="PROSITE" id="PS00900">
    <property type="entry name" value="RNA_POL_PHAGE_1"/>
    <property type="match status" value="1"/>
</dbReference>
<evidence type="ECO:0000256" key="2">
    <source>
        <dbReference type="ARBA" id="ARBA00004173"/>
    </source>
</evidence>
<reference evidence="15" key="1">
    <citation type="journal article" date="2017" name="Genome Biol.">
        <title>Comparative genomics reveals high biological diversity and specific adaptations in the industrially and medically important fungal genus Aspergillus.</title>
        <authorList>
            <person name="de Vries R.P."/>
            <person name="Riley R."/>
            <person name="Wiebenga A."/>
            <person name="Aguilar-Osorio G."/>
            <person name="Amillis S."/>
            <person name="Uchima C.A."/>
            <person name="Anderluh G."/>
            <person name="Asadollahi M."/>
            <person name="Askin M."/>
            <person name="Barry K."/>
            <person name="Battaglia E."/>
            <person name="Bayram O."/>
            <person name="Benocci T."/>
            <person name="Braus-Stromeyer S.A."/>
            <person name="Caldana C."/>
            <person name="Canovas D."/>
            <person name="Cerqueira G.C."/>
            <person name="Chen F."/>
            <person name="Chen W."/>
            <person name="Choi C."/>
            <person name="Clum A."/>
            <person name="Dos Santos R.A."/>
            <person name="Damasio A.R."/>
            <person name="Diallinas G."/>
            <person name="Emri T."/>
            <person name="Fekete E."/>
            <person name="Flipphi M."/>
            <person name="Freyberg S."/>
            <person name="Gallo A."/>
            <person name="Gournas C."/>
            <person name="Habgood R."/>
            <person name="Hainaut M."/>
            <person name="Harispe M.L."/>
            <person name="Henrissat B."/>
            <person name="Hilden K.S."/>
            <person name="Hope R."/>
            <person name="Hossain A."/>
            <person name="Karabika E."/>
            <person name="Karaffa L."/>
            <person name="Karanyi Z."/>
            <person name="Krasevec N."/>
            <person name="Kuo A."/>
            <person name="Kusch H."/>
            <person name="LaButti K."/>
            <person name="Lagendijk E.L."/>
            <person name="Lapidus A."/>
            <person name="Levasseur A."/>
            <person name="Lindquist E."/>
            <person name="Lipzen A."/>
            <person name="Logrieco A.F."/>
            <person name="MacCabe A."/>
            <person name="Maekelae M.R."/>
            <person name="Malavazi I."/>
            <person name="Melin P."/>
            <person name="Meyer V."/>
            <person name="Mielnichuk N."/>
            <person name="Miskei M."/>
            <person name="Molnar A.P."/>
            <person name="Mule G."/>
            <person name="Ngan C.Y."/>
            <person name="Orejas M."/>
            <person name="Orosz E."/>
            <person name="Ouedraogo J.P."/>
            <person name="Overkamp K.M."/>
            <person name="Park H.-S."/>
            <person name="Perrone G."/>
            <person name="Piumi F."/>
            <person name="Punt P.J."/>
            <person name="Ram A.F."/>
            <person name="Ramon A."/>
            <person name="Rauscher S."/>
            <person name="Record E."/>
            <person name="Riano-Pachon D.M."/>
            <person name="Robert V."/>
            <person name="Roehrig J."/>
            <person name="Ruller R."/>
            <person name="Salamov A."/>
            <person name="Salih N.S."/>
            <person name="Samson R.A."/>
            <person name="Sandor E."/>
            <person name="Sanguinetti M."/>
            <person name="Schuetze T."/>
            <person name="Sepcic K."/>
            <person name="Shelest E."/>
            <person name="Sherlock G."/>
            <person name="Sophianopoulou V."/>
            <person name="Squina F.M."/>
            <person name="Sun H."/>
            <person name="Susca A."/>
            <person name="Todd R.B."/>
            <person name="Tsang A."/>
            <person name="Unkles S.E."/>
            <person name="van de Wiele N."/>
            <person name="van Rossen-Uffink D."/>
            <person name="Oliveira J.V."/>
            <person name="Vesth T.C."/>
            <person name="Visser J."/>
            <person name="Yu J.-H."/>
            <person name="Zhou M."/>
            <person name="Andersen M.R."/>
            <person name="Archer D.B."/>
            <person name="Baker S.E."/>
            <person name="Benoit I."/>
            <person name="Brakhage A.A."/>
            <person name="Braus G.H."/>
            <person name="Fischer R."/>
            <person name="Frisvad J.C."/>
            <person name="Goldman G.H."/>
            <person name="Houbraken J."/>
            <person name="Oakley B."/>
            <person name="Pocsi I."/>
            <person name="Scazzocchio C."/>
            <person name="Seiboth B."/>
            <person name="vanKuyk P.A."/>
            <person name="Wortman J."/>
            <person name="Dyer P.S."/>
            <person name="Grigoriev I.V."/>
        </authorList>
    </citation>
    <scope>NUCLEOTIDE SEQUENCE [LARGE SCALE GENOMIC DNA]</scope>
    <source>
        <strain evidence="15">CBS 101740 / IMI 381727 / IBT 21946</strain>
    </source>
</reference>
<feature type="compositionally biased region" description="Basic and acidic residues" evidence="12">
    <location>
        <begin position="194"/>
        <end position="207"/>
    </location>
</feature>
<name>A0A1L9U572_ASPBC</name>
<evidence type="ECO:0000256" key="5">
    <source>
        <dbReference type="ARBA" id="ARBA00022679"/>
    </source>
</evidence>
<evidence type="ECO:0000256" key="12">
    <source>
        <dbReference type="SAM" id="MobiDB-lite"/>
    </source>
</evidence>
<dbReference type="InterPro" id="IPR029262">
    <property type="entry name" value="RPOL_N"/>
</dbReference>
<dbReference type="GO" id="GO:0034245">
    <property type="term" value="C:mitochondrial DNA-directed RNA polymerase complex"/>
    <property type="evidence" value="ECO:0007669"/>
    <property type="project" value="TreeGrafter"/>
</dbReference>
<dbReference type="GO" id="GO:0005634">
    <property type="term" value="C:nucleus"/>
    <property type="evidence" value="ECO:0007669"/>
    <property type="project" value="InterPro"/>
</dbReference>
<evidence type="ECO:0000256" key="3">
    <source>
        <dbReference type="ARBA" id="ARBA00009493"/>
    </source>
</evidence>
<evidence type="ECO:0000256" key="9">
    <source>
        <dbReference type="ARBA" id="ARBA00023163"/>
    </source>
</evidence>
<dbReference type="Gene3D" id="1.10.1320.10">
    <property type="entry name" value="DNA-directed RNA polymerase, N-terminal domain"/>
    <property type="match status" value="1"/>
</dbReference>
<comment type="subcellular location">
    <subcellularLocation>
        <location evidence="2">Mitochondrion</location>
    </subcellularLocation>
</comment>
<dbReference type="RefSeq" id="XP_067474084.1">
    <property type="nucleotide sequence ID" value="XM_067628029.1"/>
</dbReference>
<evidence type="ECO:0000313" key="14">
    <source>
        <dbReference type="EMBL" id="OJJ66835.1"/>
    </source>
</evidence>
<gene>
    <name evidence="14" type="ORF">ASPBRDRAFT_59279</name>
</gene>
<keyword evidence="7" id="KW-0809">Transit peptide</keyword>
<dbReference type="GO" id="GO:0003899">
    <property type="term" value="F:DNA-directed RNA polymerase activity"/>
    <property type="evidence" value="ECO:0007669"/>
    <property type="project" value="UniProtKB-EC"/>
</dbReference>
<evidence type="ECO:0000256" key="10">
    <source>
        <dbReference type="ARBA" id="ARBA00048552"/>
    </source>
</evidence>
<dbReference type="OrthoDB" id="276422at2759"/>
<dbReference type="GO" id="GO:0006390">
    <property type="term" value="P:mitochondrial transcription"/>
    <property type="evidence" value="ECO:0007669"/>
    <property type="project" value="TreeGrafter"/>
</dbReference>
<dbReference type="Gene3D" id="1.10.150.20">
    <property type="entry name" value="5' to 3' exonuclease, C-terminal subdomain"/>
    <property type="match status" value="1"/>
</dbReference>
<dbReference type="FunFam" id="1.10.287.280:FF:000001">
    <property type="entry name" value="DNA-directed RNA polymerase"/>
    <property type="match status" value="1"/>
</dbReference>
<keyword evidence="8" id="KW-0496">Mitochondrion</keyword>